<evidence type="ECO:0000256" key="2">
    <source>
        <dbReference type="ARBA" id="ARBA00011245"/>
    </source>
</evidence>
<evidence type="ECO:0000313" key="14">
    <source>
        <dbReference type="EMBL" id="KTD11184.1"/>
    </source>
</evidence>
<feature type="transmembrane region" description="Helical" evidence="12">
    <location>
        <begin position="387"/>
        <end position="408"/>
    </location>
</feature>
<feature type="transmembrane region" description="Helical" evidence="12">
    <location>
        <begin position="83"/>
        <end position="104"/>
    </location>
</feature>
<name>A0ABR5R3C6_9GAMM</name>
<comment type="subunit">
    <text evidence="2">Monomer.</text>
</comment>
<feature type="transmembrane region" description="Helical" evidence="12">
    <location>
        <begin position="227"/>
        <end position="255"/>
    </location>
</feature>
<evidence type="ECO:0000256" key="9">
    <source>
        <dbReference type="ARBA" id="ARBA00023251"/>
    </source>
</evidence>
<accession>A0ABR5R3C6</accession>
<dbReference type="InterPro" id="IPR011701">
    <property type="entry name" value="MFS"/>
</dbReference>
<comment type="caution">
    <text evidence="14">The sequence shown here is derived from an EMBL/GenBank/DDBJ whole genome shotgun (WGS) entry which is preliminary data.</text>
</comment>
<evidence type="ECO:0000256" key="7">
    <source>
        <dbReference type="ARBA" id="ARBA00022989"/>
    </source>
</evidence>
<feature type="domain" description="Major facilitator superfamily (MFS) profile" evidence="13">
    <location>
        <begin position="17"/>
        <end position="413"/>
    </location>
</feature>
<evidence type="ECO:0000256" key="5">
    <source>
        <dbReference type="ARBA" id="ARBA00022519"/>
    </source>
</evidence>
<dbReference type="Gene3D" id="1.20.1720.10">
    <property type="entry name" value="Multidrug resistance protein D"/>
    <property type="match status" value="1"/>
</dbReference>
<feature type="transmembrane region" description="Helical" evidence="12">
    <location>
        <begin position="344"/>
        <end position="367"/>
    </location>
</feature>
<evidence type="ECO:0000256" key="10">
    <source>
        <dbReference type="ARBA" id="ARBA00038406"/>
    </source>
</evidence>
<proteinExistence type="inferred from homology"/>
<evidence type="ECO:0000256" key="12">
    <source>
        <dbReference type="SAM" id="Phobius"/>
    </source>
</evidence>
<keyword evidence="15" id="KW-1185">Reference proteome</keyword>
<feature type="transmembrane region" description="Helical" evidence="12">
    <location>
        <begin position="294"/>
        <end position="314"/>
    </location>
</feature>
<evidence type="ECO:0000256" key="4">
    <source>
        <dbReference type="ARBA" id="ARBA00022475"/>
    </source>
</evidence>
<keyword evidence="5" id="KW-0997">Cell inner membrane</keyword>
<gene>
    <name evidence="14" type="primary">cmr</name>
    <name evidence="14" type="ORF">Lgra_2150</name>
</gene>
<evidence type="ECO:0000256" key="6">
    <source>
        <dbReference type="ARBA" id="ARBA00022692"/>
    </source>
</evidence>
<evidence type="ECO:0000256" key="3">
    <source>
        <dbReference type="ARBA" id="ARBA00022448"/>
    </source>
</evidence>
<keyword evidence="8 12" id="KW-0472">Membrane</keyword>
<evidence type="ECO:0000256" key="11">
    <source>
        <dbReference type="ARBA" id="ARBA00040126"/>
    </source>
</evidence>
<keyword evidence="6 12" id="KW-0812">Transmembrane</keyword>
<keyword evidence="7 12" id="KW-1133">Transmembrane helix</keyword>
<dbReference type="InterPro" id="IPR005829">
    <property type="entry name" value="Sugar_transporter_CS"/>
</dbReference>
<dbReference type="PROSITE" id="PS00216">
    <property type="entry name" value="SUGAR_TRANSPORT_1"/>
    <property type="match status" value="1"/>
</dbReference>
<dbReference type="InterPro" id="IPR036259">
    <property type="entry name" value="MFS_trans_sf"/>
</dbReference>
<dbReference type="CDD" id="cd17320">
    <property type="entry name" value="MFS_MdfA_MDR_like"/>
    <property type="match status" value="1"/>
</dbReference>
<dbReference type="PROSITE" id="PS50850">
    <property type="entry name" value="MFS"/>
    <property type="match status" value="1"/>
</dbReference>
<evidence type="ECO:0000313" key="15">
    <source>
        <dbReference type="Proteomes" id="UP000054691"/>
    </source>
</evidence>
<dbReference type="PANTHER" id="PTHR23502">
    <property type="entry name" value="MAJOR FACILITATOR SUPERFAMILY"/>
    <property type="match status" value="1"/>
</dbReference>
<keyword evidence="4" id="KW-1003">Cell membrane</keyword>
<feature type="transmembrane region" description="Helical" evidence="12">
    <location>
        <begin position="12"/>
        <end position="31"/>
    </location>
</feature>
<dbReference type="Proteomes" id="UP000054691">
    <property type="component" value="Unassembled WGS sequence"/>
</dbReference>
<feature type="transmembrane region" description="Helical" evidence="12">
    <location>
        <begin position="51"/>
        <end position="71"/>
    </location>
</feature>
<dbReference type="InterPro" id="IPR020846">
    <property type="entry name" value="MFS_dom"/>
</dbReference>
<keyword evidence="3" id="KW-0813">Transport</keyword>
<dbReference type="Pfam" id="PF07690">
    <property type="entry name" value="MFS_1"/>
    <property type="match status" value="1"/>
</dbReference>
<feature type="transmembrane region" description="Helical" evidence="12">
    <location>
        <begin position="261"/>
        <end position="282"/>
    </location>
</feature>
<sequence>MMTEPLIPITKKQALIFACFFVMYEFLTYIANDMIMPGMIHVVHSFNAPESTIATSLTVYILGGASLQVILGPISDSYGRRPMMLLGAFLFFIFTLFIACSNSMSQFLIARFFQGMGLCFIGVIGYATIQEIFEEMDAIRIISIMANVAILAPLLGPLMGAIVIHYTSWRYIFISIALGALIALWGLWRYMPEPIGQIKRNGELTPKAKFSAKRVFKNYKKLFSNKIFCFATLAAGTVGIPCLAWIALSPIILIVEAKLTVVQYALWQIPVFGATILGNWFLHQLTYKYQVKQIIQFGCIIMIVGAILTSLLPYLFGNTYYFLLPGTIIYFFALSIINAPLNRYCLFVTPVSKGTASAVVSLGVMVIGAIGTETGNLFYENHNNLHFGLYCNITELIFFIGIGLIFLIDKDMTGDEHKNCLLS</sequence>
<comment type="subcellular location">
    <subcellularLocation>
        <location evidence="1">Cell inner membrane</location>
        <topology evidence="1">Multi-pass membrane protein</topology>
    </subcellularLocation>
</comment>
<dbReference type="EMBL" id="LNYE01000022">
    <property type="protein sequence ID" value="KTD11184.1"/>
    <property type="molecule type" value="Genomic_DNA"/>
</dbReference>
<dbReference type="PANTHER" id="PTHR23502:SF43">
    <property type="entry name" value="MULTIDRUG TRANSPORTER MDFA"/>
    <property type="match status" value="1"/>
</dbReference>
<keyword evidence="9" id="KW-0046">Antibiotic resistance</keyword>
<evidence type="ECO:0000259" key="13">
    <source>
        <dbReference type="PROSITE" id="PS50850"/>
    </source>
</evidence>
<reference evidence="14 15" key="1">
    <citation type="submission" date="2015-11" db="EMBL/GenBank/DDBJ databases">
        <title>Genomic analysis of 38 Legionella species identifies large and diverse effector repertoires.</title>
        <authorList>
            <person name="Burstein D."/>
            <person name="Amaro F."/>
            <person name="Zusman T."/>
            <person name="Lifshitz Z."/>
            <person name="Cohen O."/>
            <person name="Gilbert J.A."/>
            <person name="Pupko T."/>
            <person name="Shuman H.A."/>
            <person name="Segal G."/>
        </authorList>
    </citation>
    <scope>NUCLEOTIDE SEQUENCE [LARGE SCALE GENOMIC DNA]</scope>
    <source>
        <strain evidence="14 15">Lyon 8420412</strain>
    </source>
</reference>
<dbReference type="SUPFAM" id="SSF103473">
    <property type="entry name" value="MFS general substrate transporter"/>
    <property type="match status" value="1"/>
</dbReference>
<comment type="similarity">
    <text evidence="10">Belongs to the major facilitator superfamily. MdfA family.</text>
</comment>
<organism evidence="14 15">
    <name type="scientific">Legionella gratiana</name>
    <dbReference type="NCBI Taxonomy" id="45066"/>
    <lineage>
        <taxon>Bacteria</taxon>
        <taxon>Pseudomonadati</taxon>
        <taxon>Pseudomonadota</taxon>
        <taxon>Gammaproteobacteria</taxon>
        <taxon>Legionellales</taxon>
        <taxon>Legionellaceae</taxon>
        <taxon>Legionella</taxon>
    </lineage>
</organism>
<feature type="transmembrane region" description="Helical" evidence="12">
    <location>
        <begin position="320"/>
        <end position="337"/>
    </location>
</feature>
<feature type="transmembrane region" description="Helical" evidence="12">
    <location>
        <begin position="171"/>
        <end position="191"/>
    </location>
</feature>
<feature type="transmembrane region" description="Helical" evidence="12">
    <location>
        <begin position="141"/>
        <end position="165"/>
    </location>
</feature>
<evidence type="ECO:0000256" key="1">
    <source>
        <dbReference type="ARBA" id="ARBA00004429"/>
    </source>
</evidence>
<protein>
    <recommendedName>
        <fullName evidence="11">Multidrug transporter MdfA</fullName>
    </recommendedName>
</protein>
<feature type="transmembrane region" description="Helical" evidence="12">
    <location>
        <begin position="110"/>
        <end position="129"/>
    </location>
</feature>
<evidence type="ECO:0000256" key="8">
    <source>
        <dbReference type="ARBA" id="ARBA00023136"/>
    </source>
</evidence>